<dbReference type="PANTHER" id="PTHR43415:SF3">
    <property type="entry name" value="GNAT-FAMILY ACETYLTRANSFERASE"/>
    <property type="match status" value="1"/>
</dbReference>
<dbReference type="EMBL" id="CADCTJ010001254">
    <property type="protein sequence ID" value="CAA9290721.1"/>
    <property type="molecule type" value="Genomic_DNA"/>
</dbReference>
<dbReference type="PANTHER" id="PTHR43415">
    <property type="entry name" value="SPERMIDINE N(1)-ACETYLTRANSFERASE"/>
    <property type="match status" value="1"/>
</dbReference>
<reference evidence="2" key="1">
    <citation type="submission" date="2020-02" db="EMBL/GenBank/DDBJ databases">
        <authorList>
            <person name="Meier V. D."/>
        </authorList>
    </citation>
    <scope>NUCLEOTIDE SEQUENCE</scope>
    <source>
        <strain evidence="2">AVDCRST_MAG95</strain>
    </source>
</reference>
<dbReference type="GO" id="GO:0016747">
    <property type="term" value="F:acyltransferase activity, transferring groups other than amino-acyl groups"/>
    <property type="evidence" value="ECO:0007669"/>
    <property type="project" value="InterPro"/>
</dbReference>
<dbReference type="SUPFAM" id="SSF55729">
    <property type="entry name" value="Acyl-CoA N-acyltransferases (Nat)"/>
    <property type="match status" value="1"/>
</dbReference>
<evidence type="ECO:0000313" key="2">
    <source>
        <dbReference type="EMBL" id="CAA9290721.1"/>
    </source>
</evidence>
<name>A0A6J4JY60_9BACT</name>
<sequence length="181" mass="20587">MFLKSEHLYLRALEPADLDFLYSLENDVAIWPVSNTSAPYSKYVLQQYIEQATADIYTVKQLRLLICTLGHQPAGVIDLFDFEPSHARAGIGIIIVPAFRKKHFATQALDLLLHYCQNTLYLHLVYCSVTVNNTASIRLFEQAGFKNTGCRQQWLKTPQGWQDVLDFQKIFTSAALNSSNI</sequence>
<organism evidence="2">
    <name type="scientific">uncultured Adhaeribacter sp</name>
    <dbReference type="NCBI Taxonomy" id="448109"/>
    <lineage>
        <taxon>Bacteria</taxon>
        <taxon>Pseudomonadati</taxon>
        <taxon>Bacteroidota</taxon>
        <taxon>Cytophagia</taxon>
        <taxon>Cytophagales</taxon>
        <taxon>Hymenobacteraceae</taxon>
        <taxon>Adhaeribacter</taxon>
        <taxon>environmental samples</taxon>
    </lineage>
</organism>
<feature type="domain" description="N-acetyltransferase" evidence="1">
    <location>
        <begin position="8"/>
        <end position="168"/>
    </location>
</feature>
<dbReference type="AlphaFoldDB" id="A0A6J4JY60"/>
<dbReference type="InterPro" id="IPR000182">
    <property type="entry name" value="GNAT_dom"/>
</dbReference>
<dbReference type="PROSITE" id="PS51186">
    <property type="entry name" value="GNAT"/>
    <property type="match status" value="1"/>
</dbReference>
<dbReference type="Pfam" id="PF13302">
    <property type="entry name" value="Acetyltransf_3"/>
    <property type="match status" value="1"/>
</dbReference>
<accession>A0A6J4JY60</accession>
<dbReference type="InterPro" id="IPR016181">
    <property type="entry name" value="Acyl_CoA_acyltransferase"/>
</dbReference>
<proteinExistence type="predicted"/>
<gene>
    <name evidence="2" type="ORF">AVDCRST_MAG95-3979</name>
</gene>
<protein>
    <recommendedName>
        <fullName evidence="1">N-acetyltransferase domain-containing protein</fullName>
    </recommendedName>
</protein>
<dbReference type="Gene3D" id="3.40.630.30">
    <property type="match status" value="1"/>
</dbReference>
<evidence type="ECO:0000259" key="1">
    <source>
        <dbReference type="PROSITE" id="PS51186"/>
    </source>
</evidence>